<keyword evidence="4 7" id="KW-0805">Transcription regulation</keyword>
<comment type="similarity">
    <text evidence="7">Belongs to the MraZ family.</text>
</comment>
<keyword evidence="3" id="KW-0677">Repeat</keyword>
<dbReference type="InterPro" id="IPR007159">
    <property type="entry name" value="SpoVT-AbrB_dom"/>
</dbReference>
<dbReference type="PROSITE" id="PS51740">
    <property type="entry name" value="SPOVT_ABRB"/>
    <property type="match status" value="2"/>
</dbReference>
<keyword evidence="5 7" id="KW-0238">DNA-binding</keyword>
<dbReference type="PANTHER" id="PTHR34701:SF1">
    <property type="entry name" value="TRANSCRIPTIONAL REGULATOR MRAZ"/>
    <property type="match status" value="1"/>
</dbReference>
<comment type="subunit">
    <text evidence="7">Forms oligomers.</text>
</comment>
<feature type="domain" description="SpoVT-AbrB" evidence="8">
    <location>
        <begin position="76"/>
        <end position="119"/>
    </location>
</feature>
<dbReference type="InterPro" id="IPR037914">
    <property type="entry name" value="SpoVT-AbrB_sf"/>
</dbReference>
<dbReference type="PANTHER" id="PTHR34701">
    <property type="entry name" value="TRANSCRIPTIONAL REGULATOR MRAZ"/>
    <property type="match status" value="1"/>
</dbReference>
<dbReference type="HAMAP" id="MF_01008">
    <property type="entry name" value="MraZ"/>
    <property type="match status" value="1"/>
</dbReference>
<evidence type="ECO:0000256" key="3">
    <source>
        <dbReference type="ARBA" id="ARBA00022737"/>
    </source>
</evidence>
<proteinExistence type="inferred from homology"/>
<evidence type="ECO:0000259" key="8">
    <source>
        <dbReference type="PROSITE" id="PS51740"/>
    </source>
</evidence>
<evidence type="ECO:0000313" key="9">
    <source>
        <dbReference type="EMBL" id="HHI65500.1"/>
    </source>
</evidence>
<name>A0A7C5KCP5_9BACT</name>
<protein>
    <recommendedName>
        <fullName evidence="1 7">Transcriptional regulator MraZ</fullName>
    </recommendedName>
</protein>
<dbReference type="InterPro" id="IPR038619">
    <property type="entry name" value="MraZ_sf"/>
</dbReference>
<dbReference type="GO" id="GO:0005737">
    <property type="term" value="C:cytoplasm"/>
    <property type="evidence" value="ECO:0007669"/>
    <property type="project" value="UniProtKB-UniRule"/>
</dbReference>
<dbReference type="GO" id="GO:0000976">
    <property type="term" value="F:transcription cis-regulatory region binding"/>
    <property type="evidence" value="ECO:0007669"/>
    <property type="project" value="TreeGrafter"/>
</dbReference>
<feature type="domain" description="SpoVT-AbrB" evidence="8">
    <location>
        <begin position="5"/>
        <end position="47"/>
    </location>
</feature>
<dbReference type="GO" id="GO:2000143">
    <property type="term" value="P:negative regulation of DNA-templated transcription initiation"/>
    <property type="evidence" value="ECO:0007669"/>
    <property type="project" value="TreeGrafter"/>
</dbReference>
<evidence type="ECO:0000256" key="5">
    <source>
        <dbReference type="ARBA" id="ARBA00023125"/>
    </source>
</evidence>
<dbReference type="SUPFAM" id="SSF89447">
    <property type="entry name" value="AbrB/MazE/MraZ-like"/>
    <property type="match status" value="1"/>
</dbReference>
<organism evidence="9">
    <name type="scientific">Thermodesulfobium narugense</name>
    <dbReference type="NCBI Taxonomy" id="184064"/>
    <lineage>
        <taxon>Bacteria</taxon>
        <taxon>Pseudomonadati</taxon>
        <taxon>Thermodesulfobiota</taxon>
        <taxon>Thermodesulfobiia</taxon>
        <taxon>Thermodesulfobiales</taxon>
        <taxon>Thermodesulfobiaceae</taxon>
        <taxon>Thermodesulfobium</taxon>
    </lineage>
</organism>
<dbReference type="EMBL" id="DRUY01000103">
    <property type="protein sequence ID" value="HHI65500.1"/>
    <property type="molecule type" value="Genomic_DNA"/>
</dbReference>
<dbReference type="InterPro" id="IPR035644">
    <property type="entry name" value="MraZ_C"/>
</dbReference>
<dbReference type="InterPro" id="IPR020603">
    <property type="entry name" value="MraZ_dom"/>
</dbReference>
<dbReference type="CDD" id="cd16320">
    <property type="entry name" value="MraZ_N"/>
    <property type="match status" value="1"/>
</dbReference>
<keyword evidence="2 7" id="KW-0963">Cytoplasm</keyword>
<evidence type="ECO:0000256" key="6">
    <source>
        <dbReference type="ARBA" id="ARBA00023163"/>
    </source>
</evidence>
<comment type="subcellular location">
    <subcellularLocation>
        <location evidence="7">Cytoplasm</location>
        <location evidence="7">Nucleoid</location>
    </subcellularLocation>
</comment>
<dbReference type="CDD" id="cd16321">
    <property type="entry name" value="MraZ_C"/>
    <property type="match status" value="1"/>
</dbReference>
<evidence type="ECO:0000256" key="1">
    <source>
        <dbReference type="ARBA" id="ARBA00013860"/>
    </source>
</evidence>
<dbReference type="InterPro" id="IPR003444">
    <property type="entry name" value="MraZ"/>
</dbReference>
<dbReference type="Pfam" id="PF02381">
    <property type="entry name" value="MraZ"/>
    <property type="match status" value="2"/>
</dbReference>
<dbReference type="GO" id="GO:0009295">
    <property type="term" value="C:nucleoid"/>
    <property type="evidence" value="ECO:0007669"/>
    <property type="project" value="UniProtKB-SubCell"/>
</dbReference>
<reference evidence="9" key="1">
    <citation type="journal article" date="2020" name="mSystems">
        <title>Genome- and Community-Level Interaction Insights into Carbon Utilization and Element Cycling Functions of Hydrothermarchaeota in Hydrothermal Sediment.</title>
        <authorList>
            <person name="Zhou Z."/>
            <person name="Liu Y."/>
            <person name="Xu W."/>
            <person name="Pan J."/>
            <person name="Luo Z.H."/>
            <person name="Li M."/>
        </authorList>
    </citation>
    <scope>NUCLEOTIDE SEQUENCE [LARGE SCALE GENOMIC DNA]</scope>
    <source>
        <strain evidence="9">SpSt-1019</strain>
    </source>
</reference>
<dbReference type="InterPro" id="IPR035642">
    <property type="entry name" value="MraZ_N"/>
</dbReference>
<evidence type="ECO:0000256" key="7">
    <source>
        <dbReference type="HAMAP-Rule" id="MF_01008"/>
    </source>
</evidence>
<dbReference type="AlphaFoldDB" id="A0A7C5KCP5"/>
<sequence>MLGGEYLHSLDSKGRVTIPCKLRDEISSRVILTRGFEKCLYLYPVKYWEEYVEYLKEKSKSDIKLRDVIRFLFSGAYDDELDRSGRLLLPQQLREYSNIQKEIVVIGAMDRVELWNPEEWEEQKKKISNSVKRFIENE</sequence>
<accession>A0A7C5KCP5</accession>
<dbReference type="Gene3D" id="3.40.1550.20">
    <property type="entry name" value="Transcriptional regulator MraZ domain"/>
    <property type="match status" value="1"/>
</dbReference>
<keyword evidence="6 7" id="KW-0804">Transcription</keyword>
<dbReference type="NCBIfam" id="TIGR00242">
    <property type="entry name" value="division/cell wall cluster transcriptional repressor MraZ"/>
    <property type="match status" value="1"/>
</dbReference>
<gene>
    <name evidence="7 9" type="primary">mraZ</name>
    <name evidence="9" type="ORF">ENL70_03000</name>
</gene>
<comment type="caution">
    <text evidence="9">The sequence shown here is derived from an EMBL/GenBank/DDBJ whole genome shotgun (WGS) entry which is preliminary data.</text>
</comment>
<dbReference type="GO" id="GO:0003700">
    <property type="term" value="F:DNA-binding transcription factor activity"/>
    <property type="evidence" value="ECO:0007669"/>
    <property type="project" value="UniProtKB-UniRule"/>
</dbReference>
<evidence type="ECO:0000256" key="2">
    <source>
        <dbReference type="ARBA" id="ARBA00022490"/>
    </source>
</evidence>
<evidence type="ECO:0000256" key="4">
    <source>
        <dbReference type="ARBA" id="ARBA00023015"/>
    </source>
</evidence>